<dbReference type="Pfam" id="PF10881">
    <property type="entry name" value="DUF2726"/>
    <property type="match status" value="1"/>
</dbReference>
<name>A0A0J8GZA6_9ALTE</name>
<dbReference type="Proteomes" id="UP000037600">
    <property type="component" value="Unassembled WGS sequence"/>
</dbReference>
<dbReference type="InterPro" id="IPR024402">
    <property type="entry name" value="DUF2726"/>
</dbReference>
<gene>
    <name evidence="2" type="ORF">XM47_03260</name>
</gene>
<keyword evidence="3" id="KW-1185">Reference proteome</keyword>
<organism evidence="2 3">
    <name type="scientific">Catenovulum maritimum</name>
    <dbReference type="NCBI Taxonomy" id="1513271"/>
    <lineage>
        <taxon>Bacteria</taxon>
        <taxon>Pseudomonadati</taxon>
        <taxon>Pseudomonadota</taxon>
        <taxon>Gammaproteobacteria</taxon>
        <taxon>Alteromonadales</taxon>
        <taxon>Alteromonadaceae</taxon>
        <taxon>Catenovulum</taxon>
    </lineage>
</organism>
<comment type="caution">
    <text evidence="2">The sequence shown here is derived from an EMBL/GenBank/DDBJ whole genome shotgun (WGS) entry which is preliminary data.</text>
</comment>
<evidence type="ECO:0000259" key="1">
    <source>
        <dbReference type="Pfam" id="PF10881"/>
    </source>
</evidence>
<protein>
    <recommendedName>
        <fullName evidence="1">DUF2726 domain-containing protein</fullName>
    </recommendedName>
</protein>
<evidence type="ECO:0000313" key="2">
    <source>
        <dbReference type="EMBL" id="KMT66564.1"/>
    </source>
</evidence>
<dbReference type="RefSeq" id="WP_048689581.1">
    <property type="nucleotide sequence ID" value="NZ_KQ130483.1"/>
</dbReference>
<evidence type="ECO:0000313" key="3">
    <source>
        <dbReference type="Proteomes" id="UP000037600"/>
    </source>
</evidence>
<dbReference type="AlphaFoldDB" id="A0A0J8GZA6"/>
<reference evidence="2 3" key="1">
    <citation type="submission" date="2015-04" db="EMBL/GenBank/DDBJ databases">
        <title>Draft Genome Sequence of the Novel Agar-Digesting Marine Bacterium Q1.</title>
        <authorList>
            <person name="Li Y."/>
            <person name="Li D."/>
            <person name="Chen G."/>
            <person name="Du Z."/>
        </authorList>
    </citation>
    <scope>NUCLEOTIDE SEQUENCE [LARGE SCALE GENOMIC DNA]</scope>
    <source>
        <strain evidence="2 3">Q1</strain>
    </source>
</reference>
<dbReference type="EMBL" id="LAZL01000003">
    <property type="protein sequence ID" value="KMT66564.1"/>
    <property type="molecule type" value="Genomic_DNA"/>
</dbReference>
<sequence length="154" mass="17945">MKFIIVIAAFFILLFVVKIRQNRAEKNKLDLSQSSKKLTHIQLNPKQKLHLILQKIAANSFDLHCRVPLSNLILPAQKHLVRKANEKIMDFVFTDKQGKTTLVIEFDVTDPNERKNDWVLNCLKGNHAFIRIKPQKEYDLEQIEQAIKPFLVTD</sequence>
<feature type="domain" description="DUF2726" evidence="1">
    <location>
        <begin position="47"/>
        <end position="148"/>
    </location>
</feature>
<accession>A0A0J8GZA6</accession>
<dbReference type="OrthoDB" id="5782056at2"/>
<dbReference type="STRING" id="1513271.XM47_03260"/>
<proteinExistence type="predicted"/>